<dbReference type="EMBL" id="AVOT02050737">
    <property type="protein sequence ID" value="MBW0545780.1"/>
    <property type="molecule type" value="Genomic_DNA"/>
</dbReference>
<dbReference type="OrthoDB" id="2516643at2759"/>
<keyword evidence="4" id="KW-1185">Reference proteome</keyword>
<feature type="domain" description="Endonuclease/exonuclease/phosphatase" evidence="2">
    <location>
        <begin position="123"/>
        <end position="227"/>
    </location>
</feature>
<dbReference type="InterPro" id="IPR005135">
    <property type="entry name" value="Endo/exonuclease/phosphatase"/>
</dbReference>
<evidence type="ECO:0000259" key="2">
    <source>
        <dbReference type="Pfam" id="PF14529"/>
    </source>
</evidence>
<dbReference type="InterPro" id="IPR036691">
    <property type="entry name" value="Endo/exonu/phosph_ase_sf"/>
</dbReference>
<protein>
    <recommendedName>
        <fullName evidence="2">Endonuclease/exonuclease/phosphatase domain-containing protein</fullName>
    </recommendedName>
</protein>
<accession>A0A9Q3FXN0</accession>
<evidence type="ECO:0000313" key="3">
    <source>
        <dbReference type="EMBL" id="MBW0545780.1"/>
    </source>
</evidence>
<name>A0A9Q3FXN0_9BASI</name>
<proteinExistence type="predicted"/>
<evidence type="ECO:0000313" key="4">
    <source>
        <dbReference type="Proteomes" id="UP000765509"/>
    </source>
</evidence>
<dbReference type="SUPFAM" id="SSF56219">
    <property type="entry name" value="DNase I-like"/>
    <property type="match status" value="1"/>
</dbReference>
<evidence type="ECO:0000256" key="1">
    <source>
        <dbReference type="SAM" id="MobiDB-lite"/>
    </source>
</evidence>
<dbReference type="Proteomes" id="UP000765509">
    <property type="component" value="Unassembled WGS sequence"/>
</dbReference>
<dbReference type="GO" id="GO:0003824">
    <property type="term" value="F:catalytic activity"/>
    <property type="evidence" value="ECO:0007669"/>
    <property type="project" value="InterPro"/>
</dbReference>
<reference evidence="3" key="1">
    <citation type="submission" date="2021-03" db="EMBL/GenBank/DDBJ databases">
        <title>Draft genome sequence of rust myrtle Austropuccinia psidii MF-1, a brazilian biotype.</title>
        <authorList>
            <person name="Quecine M.C."/>
            <person name="Pachon D.M.R."/>
            <person name="Bonatelli M.L."/>
            <person name="Correr F.H."/>
            <person name="Franceschini L.M."/>
            <person name="Leite T.F."/>
            <person name="Margarido G.R.A."/>
            <person name="Almeida C.A."/>
            <person name="Ferrarezi J.A."/>
            <person name="Labate C.A."/>
        </authorList>
    </citation>
    <scope>NUCLEOTIDE SEQUENCE</scope>
    <source>
        <strain evidence="3">MF-1</strain>
    </source>
</reference>
<dbReference type="Gene3D" id="3.60.10.10">
    <property type="entry name" value="Endonuclease/exonuclease/phosphatase"/>
    <property type="match status" value="1"/>
</dbReference>
<dbReference type="AlphaFoldDB" id="A0A9Q3FXN0"/>
<feature type="region of interest" description="Disordered" evidence="1">
    <location>
        <begin position="82"/>
        <end position="114"/>
    </location>
</feature>
<gene>
    <name evidence="3" type="ORF">O181_085495</name>
</gene>
<sequence>MASENQRPTTTPIAAMSLEDNLHLRIYLLTDFAFFQLNCHNRYDSNMSVLNTELTHMALLLQEPWTNPYNWLPPTHQNWHRYTPRTSPNNHNEKPRPDGLGHYPRPTPHYPKNNTPLHLQHPNNFQRITSSPDLAQLLIRPRHSNLHHCLWNPPQYSHTHPEARQLLKMCGRNSFSLISPKKILTFLGSTRRPTTIDLTWTNHVAQQLCPTTSTRLDNYSSNHQPIITKISPPDQTPRQAPKHLSINLGKLDHKSFIALLCENIEANIPDHLDPNTSTVDQSVEKLTKAFRIAYKLQGRWVRTNSNRMKTLWDPEVLSPLVKERNTERRQMLKTRSQESKLL</sequence>
<organism evidence="3 4">
    <name type="scientific">Austropuccinia psidii MF-1</name>
    <dbReference type="NCBI Taxonomy" id="1389203"/>
    <lineage>
        <taxon>Eukaryota</taxon>
        <taxon>Fungi</taxon>
        <taxon>Dikarya</taxon>
        <taxon>Basidiomycota</taxon>
        <taxon>Pucciniomycotina</taxon>
        <taxon>Pucciniomycetes</taxon>
        <taxon>Pucciniales</taxon>
        <taxon>Sphaerophragmiaceae</taxon>
        <taxon>Austropuccinia</taxon>
    </lineage>
</organism>
<comment type="caution">
    <text evidence="3">The sequence shown here is derived from an EMBL/GenBank/DDBJ whole genome shotgun (WGS) entry which is preliminary data.</text>
</comment>
<dbReference type="Pfam" id="PF14529">
    <property type="entry name" value="Exo_endo_phos_2"/>
    <property type="match status" value="1"/>
</dbReference>